<evidence type="ECO:0000313" key="1">
    <source>
        <dbReference type="EMBL" id="CAD8847412.1"/>
    </source>
</evidence>
<protein>
    <submittedName>
        <fullName evidence="1">Uncharacterized protein</fullName>
    </submittedName>
</protein>
<sequence length="397" mass="44264">MERHEVEQLRRIAAGTYPLMDDTGETMLPLAPPEEPEFSARLRSRMRTHRKRTLVGEAGGFNALEAVDISVASEGPGGRDEPPSMDPLDREFVKERLTALAVADNDNLLLETEKLAACGAKEEQWLRMATQWSSRAYEVVPAIVLRVVLALGSVARGQDIRSKSGKQELLRVADLLLSSLSSCLQSFDLRLLTVVIVTLTTARVGSQVFLDAVMARLLACHHCDCEALTPSLALQLATAIGKMADSTCLRPKGVGGPSCSTNQKILHEIQNRIVSRIEDCPQDDLGRLDGYYLTRLCDHHAQHVIISRMAEVQVGLRDATKHLLPHMIELRKTIERELGPSVRFRLPRPTQKYLAQLEQLDHGAEKIMDIRERFHVKLNRETSRMQAGACEFRRPGS</sequence>
<dbReference type="AlphaFoldDB" id="A0A7S1AAD8"/>
<dbReference type="EMBL" id="HBFQ01030897">
    <property type="protein sequence ID" value="CAD8847412.1"/>
    <property type="molecule type" value="Transcribed_RNA"/>
</dbReference>
<accession>A0A7S1AAD8</accession>
<proteinExistence type="predicted"/>
<reference evidence="1" key="1">
    <citation type="submission" date="2021-01" db="EMBL/GenBank/DDBJ databases">
        <authorList>
            <person name="Corre E."/>
            <person name="Pelletier E."/>
            <person name="Niang G."/>
            <person name="Scheremetjew M."/>
            <person name="Finn R."/>
            <person name="Kale V."/>
            <person name="Holt S."/>
            <person name="Cochrane G."/>
            <person name="Meng A."/>
            <person name="Brown T."/>
            <person name="Cohen L."/>
        </authorList>
    </citation>
    <scope>NUCLEOTIDE SEQUENCE</scope>
</reference>
<organism evidence="1">
    <name type="scientific">Noctiluca scintillans</name>
    <name type="common">Sea sparkle</name>
    <name type="synonym">Red tide dinoflagellate</name>
    <dbReference type="NCBI Taxonomy" id="2966"/>
    <lineage>
        <taxon>Eukaryota</taxon>
        <taxon>Sar</taxon>
        <taxon>Alveolata</taxon>
        <taxon>Dinophyceae</taxon>
        <taxon>Noctilucales</taxon>
        <taxon>Noctilucaceae</taxon>
        <taxon>Noctiluca</taxon>
    </lineage>
</organism>
<name>A0A7S1AAD8_NOCSC</name>
<gene>
    <name evidence="1" type="ORF">NSCI0253_LOCUS21762</name>
</gene>